<evidence type="ECO:0000313" key="11">
    <source>
        <dbReference type="Proteomes" id="UP000320513"/>
    </source>
</evidence>
<gene>
    <name evidence="10" type="primary">cydD</name>
    <name evidence="10" type="ORF">FPZ47_03500</name>
</gene>
<dbReference type="GO" id="GO:0005886">
    <property type="term" value="C:plasma membrane"/>
    <property type="evidence" value="ECO:0007669"/>
    <property type="project" value="UniProtKB-SubCell"/>
</dbReference>
<dbReference type="Proteomes" id="UP000320513">
    <property type="component" value="Unassembled WGS sequence"/>
</dbReference>
<dbReference type="PANTHER" id="PTHR24221">
    <property type="entry name" value="ATP-BINDING CASSETTE SUB-FAMILY B"/>
    <property type="match status" value="1"/>
</dbReference>
<dbReference type="Gene3D" id="1.20.1560.10">
    <property type="entry name" value="ABC transporter type 1, transmembrane domain"/>
    <property type="match status" value="1"/>
</dbReference>
<evidence type="ECO:0000256" key="5">
    <source>
        <dbReference type="ARBA" id="ARBA00022989"/>
    </source>
</evidence>
<evidence type="ECO:0000256" key="2">
    <source>
        <dbReference type="ARBA" id="ARBA00022692"/>
    </source>
</evidence>
<keyword evidence="3" id="KW-0547">Nucleotide-binding</keyword>
<dbReference type="InterPro" id="IPR036640">
    <property type="entry name" value="ABC1_TM_sf"/>
</dbReference>
<dbReference type="SUPFAM" id="SSF52540">
    <property type="entry name" value="P-loop containing nucleoside triphosphate hydrolases"/>
    <property type="match status" value="1"/>
</dbReference>
<dbReference type="CDD" id="cd03228">
    <property type="entry name" value="ABCC_MRP_Like"/>
    <property type="match status" value="1"/>
</dbReference>
<dbReference type="Pfam" id="PF00005">
    <property type="entry name" value="ABC_tran"/>
    <property type="match status" value="1"/>
</dbReference>
<accession>A0A557Y023</accession>
<keyword evidence="4" id="KW-0067">ATP-binding</keyword>
<keyword evidence="6 7" id="KW-0472">Membrane</keyword>
<dbReference type="NCBIfam" id="TIGR02857">
    <property type="entry name" value="CydD"/>
    <property type="match status" value="1"/>
</dbReference>
<evidence type="ECO:0000313" key="10">
    <source>
        <dbReference type="EMBL" id="TVS91814.1"/>
    </source>
</evidence>
<evidence type="ECO:0000259" key="9">
    <source>
        <dbReference type="PROSITE" id="PS50929"/>
    </source>
</evidence>
<dbReference type="GO" id="GO:0016887">
    <property type="term" value="F:ATP hydrolysis activity"/>
    <property type="evidence" value="ECO:0007669"/>
    <property type="project" value="InterPro"/>
</dbReference>
<evidence type="ECO:0000256" key="4">
    <source>
        <dbReference type="ARBA" id="ARBA00022840"/>
    </source>
</evidence>
<dbReference type="PROSITE" id="PS00211">
    <property type="entry name" value="ABC_TRANSPORTER_1"/>
    <property type="match status" value="1"/>
</dbReference>
<feature type="domain" description="ABC transporter" evidence="8">
    <location>
        <begin position="322"/>
        <end position="537"/>
    </location>
</feature>
<dbReference type="Pfam" id="PF00664">
    <property type="entry name" value="ABC_membrane"/>
    <property type="match status" value="1"/>
</dbReference>
<dbReference type="SMART" id="SM00382">
    <property type="entry name" value="AAA"/>
    <property type="match status" value="1"/>
</dbReference>
<evidence type="ECO:0000256" key="6">
    <source>
        <dbReference type="ARBA" id="ARBA00023136"/>
    </source>
</evidence>
<keyword evidence="2 7" id="KW-0812">Transmembrane</keyword>
<dbReference type="InterPro" id="IPR003593">
    <property type="entry name" value="AAA+_ATPase"/>
</dbReference>
<dbReference type="InterPro" id="IPR039421">
    <property type="entry name" value="Type_1_exporter"/>
</dbReference>
<sequence>MRRYLVAAVGCGVVISGCAIASAIVLAHLVASAVAHPPAAAPRGWLGPLSILAALWGVRAVTHWLQARLGQRGASAVIADLNGQVLAAVTARQPAELAAQRDAAAVVVTRGLDRVRPYFTGYLPTLVLAAILTPATVAVIACYDLKSTIIVVITLPLIPVFMVLIGLATADRSAAALTAMTTLQARLLDLIAGIPTLRALGRASGPEHRIAELAAAHRRSAMATLRIAFLSALVLELLATLGVALIAVGIGLRLVFGEMSLATGLTVLLLAPDVYWPLRRIGVEFHAAQDGRAAADRAFALIGEPAAAAPRTRTVAARGAEIRLENLGVAGRDGRAPCDLTAVLEPGRVTVLTGRNGAGKSTTLQAIAGLTLPSSGRVTVAGVDVTDLEPGAWWRQLSWLPQRPVLVPGTVADNLALFGPLQDLESACAASVFDAVLDELPHGMDTVLGRGGVGLSLGQRQRLGLARALGSAAPVLLLDEPTAHLDARTEERVLRAVVARARAGATVVVVGHRDPVVAVGDRIVEVTAEAGMRRAAV</sequence>
<dbReference type="GO" id="GO:0042883">
    <property type="term" value="P:cysteine transport"/>
    <property type="evidence" value="ECO:0007669"/>
    <property type="project" value="InterPro"/>
</dbReference>
<dbReference type="PANTHER" id="PTHR24221:SF590">
    <property type="entry name" value="COMPONENT LINKED WITH THE ASSEMBLY OF CYTOCHROME' TRANSPORT TRANSMEMBRANE ATP-BINDING PROTEIN ABC TRANSPORTER CYDD-RELATED"/>
    <property type="match status" value="1"/>
</dbReference>
<feature type="transmembrane region" description="Helical" evidence="7">
    <location>
        <begin position="119"/>
        <end position="141"/>
    </location>
</feature>
<evidence type="ECO:0000259" key="8">
    <source>
        <dbReference type="PROSITE" id="PS50893"/>
    </source>
</evidence>
<evidence type="ECO:0000256" key="1">
    <source>
        <dbReference type="ARBA" id="ARBA00004651"/>
    </source>
</evidence>
<reference evidence="10 11" key="1">
    <citation type="submission" date="2019-07" db="EMBL/GenBank/DDBJ databases">
        <title>New Mycobacterium species.</title>
        <authorList>
            <person name="Tortoli E."/>
            <person name="Ghielmetti G."/>
            <person name="Friedel U."/>
            <person name="Trovato A."/>
        </authorList>
    </citation>
    <scope>NUCLEOTIDE SEQUENCE [LARGE SCALE GENOMIC DNA]</scope>
    <source>
        <strain evidence="10 11">16-83</strain>
    </source>
</reference>
<dbReference type="OrthoDB" id="9806127at2"/>
<dbReference type="CDD" id="cd18584">
    <property type="entry name" value="ABC_6TM_AarD_CydD"/>
    <property type="match status" value="1"/>
</dbReference>
<proteinExistence type="predicted"/>
<dbReference type="RefSeq" id="WP_144949061.1">
    <property type="nucleotide sequence ID" value="NZ_VMQU01000008.1"/>
</dbReference>
<dbReference type="InterPro" id="IPR027417">
    <property type="entry name" value="P-loop_NTPase"/>
</dbReference>
<dbReference type="GO" id="GO:0005524">
    <property type="term" value="F:ATP binding"/>
    <property type="evidence" value="ECO:0007669"/>
    <property type="project" value="UniProtKB-KW"/>
</dbReference>
<dbReference type="PROSITE" id="PS50893">
    <property type="entry name" value="ABC_TRANSPORTER_2"/>
    <property type="match status" value="1"/>
</dbReference>
<protein>
    <submittedName>
        <fullName evidence="10">Thiol reductant ABC exporter subunit CydD</fullName>
    </submittedName>
</protein>
<comment type="subcellular location">
    <subcellularLocation>
        <location evidence="1">Cell membrane</location>
        <topology evidence="1">Multi-pass membrane protein</topology>
    </subcellularLocation>
</comment>
<dbReference type="EMBL" id="VMQU01000008">
    <property type="protein sequence ID" value="TVS91814.1"/>
    <property type="molecule type" value="Genomic_DNA"/>
</dbReference>
<dbReference type="SUPFAM" id="SSF90123">
    <property type="entry name" value="ABC transporter transmembrane region"/>
    <property type="match status" value="1"/>
</dbReference>
<dbReference type="InterPro" id="IPR017871">
    <property type="entry name" value="ABC_transporter-like_CS"/>
</dbReference>
<feature type="transmembrane region" description="Helical" evidence="7">
    <location>
        <begin position="45"/>
        <end position="65"/>
    </location>
</feature>
<feature type="domain" description="ABC transmembrane type-1" evidence="9">
    <location>
        <begin position="6"/>
        <end position="290"/>
    </location>
</feature>
<feature type="transmembrane region" description="Helical" evidence="7">
    <location>
        <begin position="147"/>
        <end position="170"/>
    </location>
</feature>
<dbReference type="InterPro" id="IPR003439">
    <property type="entry name" value="ABC_transporter-like_ATP-bd"/>
</dbReference>
<dbReference type="GO" id="GO:0140359">
    <property type="term" value="F:ABC-type transporter activity"/>
    <property type="evidence" value="ECO:0007669"/>
    <property type="project" value="InterPro"/>
</dbReference>
<comment type="caution">
    <text evidence="10">The sequence shown here is derived from an EMBL/GenBank/DDBJ whole genome shotgun (WGS) entry which is preliminary data.</text>
</comment>
<dbReference type="PROSITE" id="PS51257">
    <property type="entry name" value="PROKAR_LIPOPROTEIN"/>
    <property type="match status" value="1"/>
</dbReference>
<dbReference type="InterPro" id="IPR011527">
    <property type="entry name" value="ABC1_TM_dom"/>
</dbReference>
<dbReference type="AlphaFoldDB" id="A0A557Y023"/>
<dbReference type="PROSITE" id="PS50929">
    <property type="entry name" value="ABC_TM1F"/>
    <property type="match status" value="1"/>
</dbReference>
<keyword evidence="11" id="KW-1185">Reference proteome</keyword>
<organism evidence="10 11">
    <name type="scientific">Mycobacterium helveticum</name>
    <dbReference type="NCBI Taxonomy" id="2592811"/>
    <lineage>
        <taxon>Bacteria</taxon>
        <taxon>Bacillati</taxon>
        <taxon>Actinomycetota</taxon>
        <taxon>Actinomycetes</taxon>
        <taxon>Mycobacteriales</taxon>
        <taxon>Mycobacteriaceae</taxon>
        <taxon>Mycobacterium</taxon>
    </lineage>
</organism>
<keyword evidence="5 7" id="KW-1133">Transmembrane helix</keyword>
<dbReference type="InterPro" id="IPR014216">
    <property type="entry name" value="ABC_transptr_CydD"/>
</dbReference>
<feature type="transmembrane region" description="Helical" evidence="7">
    <location>
        <begin position="227"/>
        <end position="248"/>
    </location>
</feature>
<name>A0A557Y023_9MYCO</name>
<dbReference type="Gene3D" id="3.40.50.300">
    <property type="entry name" value="P-loop containing nucleotide triphosphate hydrolases"/>
    <property type="match status" value="1"/>
</dbReference>
<evidence type="ECO:0000256" key="3">
    <source>
        <dbReference type="ARBA" id="ARBA00022741"/>
    </source>
</evidence>
<evidence type="ECO:0000256" key="7">
    <source>
        <dbReference type="SAM" id="Phobius"/>
    </source>
</evidence>